<keyword evidence="1" id="KW-0472">Membrane</keyword>
<sequence>MVLYIVLLVLVFVLCLIILLVLLINKSQLRRLLYYQYNYIPEPLISLVKVKNLKNYNDLSV</sequence>
<evidence type="ECO:0000256" key="1">
    <source>
        <dbReference type="SAM" id="Phobius"/>
    </source>
</evidence>
<reference evidence="2" key="1">
    <citation type="submission" date="2019-01" db="EMBL/GenBank/DDBJ databases">
        <authorList>
            <person name="Trentin L.B."/>
            <person name="Santos E.R."/>
            <person name="Silva L.A."/>
            <person name="Sosa-Gomez D.R."/>
            <person name="Ribeiro B.M."/>
            <person name="Ardisson-Araujo D.M.P."/>
        </authorList>
    </citation>
    <scope>NUCLEOTIDE SEQUENCE</scope>
    <source>
        <strain evidence="2">VPN54</strain>
    </source>
</reference>
<dbReference type="KEGG" id="vg:80538030"/>
<gene>
    <name evidence="2" type="primary">pif-7</name>
</gene>
<dbReference type="InterPro" id="IPR009903">
    <property type="entry name" value="AcMNPV_AC110"/>
</dbReference>
<evidence type="ECO:0000313" key="2">
    <source>
        <dbReference type="EMBL" id="QEI03619.1"/>
    </source>
</evidence>
<dbReference type="Pfam" id="PF07280">
    <property type="entry name" value="Ac110_PIF"/>
    <property type="match status" value="1"/>
</dbReference>
<accession>A0AAE6IRC1</accession>
<organism evidence="2 3">
    <name type="scientific">Rachiplusia nu nucleopolyhedrovirus</name>
    <dbReference type="NCBI Taxonomy" id="2605775"/>
    <lineage>
        <taxon>Viruses</taxon>
        <taxon>Viruses incertae sedis</taxon>
        <taxon>Naldaviricetes</taxon>
        <taxon>Lefavirales</taxon>
        <taxon>Baculoviridae</taxon>
        <taxon>Alphabaculovirus</taxon>
        <taxon>Alphabaculovirus ranus</taxon>
    </lineage>
</organism>
<keyword evidence="3" id="KW-1185">Reference proteome</keyword>
<protein>
    <submittedName>
        <fullName evidence="2">PIF-7</fullName>
    </submittedName>
</protein>
<name>A0AAE6IRC1_9ABAC</name>
<dbReference type="EMBL" id="MK419956">
    <property type="protein sequence ID" value="QEI03619.1"/>
    <property type="molecule type" value="Genomic_DNA"/>
</dbReference>
<dbReference type="RefSeq" id="YP_010799675.1">
    <property type="nucleotide sequence ID" value="NC_076682.1"/>
</dbReference>
<dbReference type="GeneID" id="80538030"/>
<keyword evidence="1" id="KW-0812">Transmembrane</keyword>
<proteinExistence type="predicted"/>
<evidence type="ECO:0000313" key="3">
    <source>
        <dbReference type="Proteomes" id="UP000830719"/>
    </source>
</evidence>
<feature type="transmembrane region" description="Helical" evidence="1">
    <location>
        <begin position="6"/>
        <end position="24"/>
    </location>
</feature>
<dbReference type="Proteomes" id="UP000830719">
    <property type="component" value="Segment"/>
</dbReference>
<keyword evidence="1" id="KW-1133">Transmembrane helix</keyword>